<dbReference type="InterPro" id="IPR000551">
    <property type="entry name" value="MerR-type_HTH_dom"/>
</dbReference>
<dbReference type="GO" id="GO:0003677">
    <property type="term" value="F:DNA binding"/>
    <property type="evidence" value="ECO:0007669"/>
    <property type="project" value="UniProtKB-KW"/>
</dbReference>
<sequence>MSAMKNSQPTSDALFPIREVAKLTGVNPITLRAWERRYGLIEPVRTDSGHRLYTQNNIDTLREVVQLTQQGIPISQIKNLVDAAKPETIEPKLEKELAPQLTKLLKNQNIVELNALLDTVLADYPSEFWRDLFSQLTLELSQAPEAPSYRLWQSLLLPRLYSRLHLSTRQLTQPLKRVWVQTSPETSSVQGALAALYMVSKGFYPLWQPPGNIVFETLLAELQALQCMGIAVVDETGNFNNNDWQHWIETHPSFELFLFLNQKSCDLSHHIQVTYRPLSNTLLTQ</sequence>
<evidence type="ECO:0000256" key="3">
    <source>
        <dbReference type="ARBA" id="ARBA00023163"/>
    </source>
</evidence>
<dbReference type="Gene3D" id="1.10.1660.10">
    <property type="match status" value="1"/>
</dbReference>
<dbReference type="CDD" id="cd01104">
    <property type="entry name" value="HTH_MlrA-CarA"/>
    <property type="match status" value="1"/>
</dbReference>
<proteinExistence type="predicted"/>
<dbReference type="InterPro" id="IPR009061">
    <property type="entry name" value="DNA-bd_dom_put_sf"/>
</dbReference>
<accession>A0A4P7P2D8</accession>
<reference evidence="5 6" key="1">
    <citation type="submission" date="2018-08" db="EMBL/GenBank/DDBJ databases">
        <title>Horizontal acquisition of hydrogen conversion ability and other habitat adaptations in Hydrogenovibrio crunogenus strains.</title>
        <authorList>
            <person name="Gonnella G."/>
            <person name="Adam N."/>
            <person name="Perner M."/>
        </authorList>
    </citation>
    <scope>NUCLEOTIDE SEQUENCE [LARGE SCALE GENOMIC DNA]</scope>
    <source>
        <strain evidence="5 6">SP-41</strain>
    </source>
</reference>
<dbReference type="EMBL" id="CP032096">
    <property type="protein sequence ID" value="QBZ84196.1"/>
    <property type="molecule type" value="Genomic_DNA"/>
</dbReference>
<evidence type="ECO:0000313" key="5">
    <source>
        <dbReference type="EMBL" id="QBZ84196.1"/>
    </source>
</evidence>
<evidence type="ECO:0000259" key="4">
    <source>
        <dbReference type="PROSITE" id="PS50937"/>
    </source>
</evidence>
<evidence type="ECO:0000313" key="6">
    <source>
        <dbReference type="Proteomes" id="UP000296201"/>
    </source>
</evidence>
<organism evidence="5 6">
    <name type="scientific">Hydrogenovibrio crunogenus</name>
    <dbReference type="NCBI Taxonomy" id="39765"/>
    <lineage>
        <taxon>Bacteria</taxon>
        <taxon>Pseudomonadati</taxon>
        <taxon>Pseudomonadota</taxon>
        <taxon>Gammaproteobacteria</taxon>
        <taxon>Thiotrichales</taxon>
        <taxon>Piscirickettsiaceae</taxon>
        <taxon>Hydrogenovibrio</taxon>
    </lineage>
</organism>
<dbReference type="Pfam" id="PF13411">
    <property type="entry name" value="MerR_1"/>
    <property type="match status" value="1"/>
</dbReference>
<dbReference type="SMART" id="SM00422">
    <property type="entry name" value="HTH_MERR"/>
    <property type="match status" value="1"/>
</dbReference>
<gene>
    <name evidence="5" type="primary">mlrA</name>
    <name evidence="5" type="ORF">GHNINEIG_02273</name>
</gene>
<keyword evidence="6" id="KW-1185">Reference proteome</keyword>
<keyword evidence="2" id="KW-0238">DNA-binding</keyword>
<dbReference type="OrthoDB" id="9800334at2"/>
<protein>
    <submittedName>
        <fullName evidence="5">HTH-type transcriptional regulator MlrA</fullName>
    </submittedName>
</protein>
<dbReference type="Proteomes" id="UP000296201">
    <property type="component" value="Chromosome"/>
</dbReference>
<evidence type="ECO:0000256" key="1">
    <source>
        <dbReference type="ARBA" id="ARBA00023015"/>
    </source>
</evidence>
<dbReference type="GO" id="GO:0003700">
    <property type="term" value="F:DNA-binding transcription factor activity"/>
    <property type="evidence" value="ECO:0007669"/>
    <property type="project" value="InterPro"/>
</dbReference>
<dbReference type="SUPFAM" id="SSF46955">
    <property type="entry name" value="Putative DNA-binding domain"/>
    <property type="match status" value="1"/>
</dbReference>
<name>A0A4P7P2D8_9GAMM</name>
<evidence type="ECO:0000256" key="2">
    <source>
        <dbReference type="ARBA" id="ARBA00023125"/>
    </source>
</evidence>
<feature type="domain" description="HTH merR-type" evidence="4">
    <location>
        <begin position="14"/>
        <end position="83"/>
    </location>
</feature>
<dbReference type="PANTHER" id="PTHR30204:SF67">
    <property type="entry name" value="HTH-TYPE TRANSCRIPTIONAL REGULATOR MLRA-RELATED"/>
    <property type="match status" value="1"/>
</dbReference>
<dbReference type="AlphaFoldDB" id="A0A4P7P2D8"/>
<keyword evidence="1" id="KW-0805">Transcription regulation</keyword>
<dbReference type="PANTHER" id="PTHR30204">
    <property type="entry name" value="REDOX-CYCLING DRUG-SENSING TRANSCRIPTIONAL ACTIVATOR SOXR"/>
    <property type="match status" value="1"/>
</dbReference>
<dbReference type="PROSITE" id="PS50937">
    <property type="entry name" value="HTH_MERR_2"/>
    <property type="match status" value="1"/>
</dbReference>
<keyword evidence="3" id="KW-0804">Transcription</keyword>
<dbReference type="InterPro" id="IPR047057">
    <property type="entry name" value="MerR_fam"/>
</dbReference>